<accession>A0ABV6PWN1</accession>
<keyword evidence="2" id="KW-1185">Reference proteome</keyword>
<dbReference type="RefSeq" id="WP_293224702.1">
    <property type="nucleotide sequence ID" value="NZ_JBHLTN010000043.1"/>
</dbReference>
<sequence length="109" mass="12080">MTDGASHTRPRELAARREHLLLRSAQLREQIGARTQVLRPAFRAVDRVRGGARAVRSNRGWVLLGAAALAGAALVRPRLVLGLGARAWAGWQAYRRVQPIARTLLRQLM</sequence>
<dbReference type="Pfam" id="PF13997">
    <property type="entry name" value="YqjK"/>
    <property type="match status" value="1"/>
</dbReference>
<protein>
    <submittedName>
        <fullName evidence="1">YqjK family protein</fullName>
    </submittedName>
</protein>
<dbReference type="InterPro" id="IPR025612">
    <property type="entry name" value="YqjK"/>
</dbReference>
<name>A0ABV6PWN1_9BURK</name>
<gene>
    <name evidence="1" type="ORF">ACFFGG_17050</name>
</gene>
<evidence type="ECO:0000313" key="2">
    <source>
        <dbReference type="Proteomes" id="UP001589834"/>
    </source>
</evidence>
<dbReference type="EMBL" id="JBHLTN010000043">
    <property type="protein sequence ID" value="MFC0594258.1"/>
    <property type="molecule type" value="Genomic_DNA"/>
</dbReference>
<proteinExistence type="predicted"/>
<organism evidence="1 2">
    <name type="scientific">Ottowia pentelensis</name>
    <dbReference type="NCBI Taxonomy" id="511108"/>
    <lineage>
        <taxon>Bacteria</taxon>
        <taxon>Pseudomonadati</taxon>
        <taxon>Pseudomonadota</taxon>
        <taxon>Betaproteobacteria</taxon>
        <taxon>Burkholderiales</taxon>
        <taxon>Comamonadaceae</taxon>
        <taxon>Ottowia</taxon>
    </lineage>
</organism>
<dbReference type="Proteomes" id="UP001589834">
    <property type="component" value="Unassembled WGS sequence"/>
</dbReference>
<evidence type="ECO:0000313" key="1">
    <source>
        <dbReference type="EMBL" id="MFC0594258.1"/>
    </source>
</evidence>
<reference evidence="1 2" key="1">
    <citation type="submission" date="2024-09" db="EMBL/GenBank/DDBJ databases">
        <authorList>
            <person name="Sun Q."/>
            <person name="Mori K."/>
        </authorList>
    </citation>
    <scope>NUCLEOTIDE SEQUENCE [LARGE SCALE GENOMIC DNA]</scope>
    <source>
        <strain evidence="1 2">NCAIM B.02336</strain>
    </source>
</reference>
<comment type="caution">
    <text evidence="1">The sequence shown here is derived from an EMBL/GenBank/DDBJ whole genome shotgun (WGS) entry which is preliminary data.</text>
</comment>